<keyword evidence="5" id="KW-1185">Reference proteome</keyword>
<keyword evidence="2" id="KW-0560">Oxidoreductase</keyword>
<dbReference type="InterPro" id="IPR002347">
    <property type="entry name" value="SDR_fam"/>
</dbReference>
<reference evidence="4" key="2">
    <citation type="submission" date="2020-09" db="EMBL/GenBank/DDBJ databases">
        <authorList>
            <person name="Sun Q."/>
            <person name="Kim S."/>
        </authorList>
    </citation>
    <scope>NUCLEOTIDE SEQUENCE</scope>
    <source>
        <strain evidence="4">KCTC 42650</strain>
    </source>
</reference>
<sequence>MRDFAGKRYWLIGASEGLGAALAAELARAGAHLILSARSGDRLREVAATLPGPADILPLDVADRDSIASAAARAGPVDGMVYLAGLYWPMRAQEWNAEQAEAMADVNFTGLVRMLGAVVPEMVALDRGHIVVIGSLAGFRGLPGAIGYGAAKAGTMSLAESLHADLKDTGIAVQLANPGFIRTRLTAKNDFNMPFLMEPEAAARAVFRHMRTRRFATSFPRPFSWIFRLGALLPDALYFRLFA</sequence>
<dbReference type="GO" id="GO:0016491">
    <property type="term" value="F:oxidoreductase activity"/>
    <property type="evidence" value="ECO:0007669"/>
    <property type="project" value="UniProtKB-KW"/>
</dbReference>
<evidence type="ECO:0000259" key="3">
    <source>
        <dbReference type="SMART" id="SM00822"/>
    </source>
</evidence>
<evidence type="ECO:0000313" key="4">
    <source>
        <dbReference type="EMBL" id="GHF42107.1"/>
    </source>
</evidence>
<dbReference type="GO" id="GO:0016020">
    <property type="term" value="C:membrane"/>
    <property type="evidence" value="ECO:0007669"/>
    <property type="project" value="TreeGrafter"/>
</dbReference>
<dbReference type="InterPro" id="IPR057326">
    <property type="entry name" value="KR_dom"/>
</dbReference>
<evidence type="ECO:0000313" key="5">
    <source>
        <dbReference type="Proteomes" id="UP000626220"/>
    </source>
</evidence>
<dbReference type="PRINTS" id="PR00081">
    <property type="entry name" value="GDHRDH"/>
</dbReference>
<accession>A0A8J3GVZ0</accession>
<dbReference type="AlphaFoldDB" id="A0A8J3GVZ0"/>
<gene>
    <name evidence="4" type="ORF">GCM10017056_12290</name>
</gene>
<evidence type="ECO:0000256" key="2">
    <source>
        <dbReference type="ARBA" id="ARBA00023002"/>
    </source>
</evidence>
<dbReference type="EMBL" id="BNCJ01000002">
    <property type="protein sequence ID" value="GHF42107.1"/>
    <property type="molecule type" value="Genomic_DNA"/>
</dbReference>
<feature type="domain" description="Ketoreductase" evidence="3">
    <location>
        <begin position="7"/>
        <end position="179"/>
    </location>
</feature>
<comment type="caution">
    <text evidence="4">The sequence shown here is derived from an EMBL/GenBank/DDBJ whole genome shotgun (WGS) entry which is preliminary data.</text>
</comment>
<evidence type="ECO:0000256" key="1">
    <source>
        <dbReference type="ARBA" id="ARBA00006484"/>
    </source>
</evidence>
<dbReference type="SMART" id="SM00822">
    <property type="entry name" value="PKS_KR"/>
    <property type="match status" value="1"/>
</dbReference>
<dbReference type="RefSeq" id="WP_189679151.1">
    <property type="nucleotide sequence ID" value="NZ_BNCJ01000002.1"/>
</dbReference>
<name>A0A8J3GVZ0_9RHOB</name>
<dbReference type="InterPro" id="IPR036291">
    <property type="entry name" value="NAD(P)-bd_dom_sf"/>
</dbReference>
<proteinExistence type="inferred from homology"/>
<dbReference type="Pfam" id="PF00106">
    <property type="entry name" value="adh_short"/>
    <property type="match status" value="1"/>
</dbReference>
<dbReference type="PANTHER" id="PTHR44196">
    <property type="entry name" value="DEHYDROGENASE/REDUCTASE SDR FAMILY MEMBER 7B"/>
    <property type="match status" value="1"/>
</dbReference>
<dbReference type="PROSITE" id="PS00061">
    <property type="entry name" value="ADH_SHORT"/>
    <property type="match status" value="1"/>
</dbReference>
<reference evidence="4" key="1">
    <citation type="journal article" date="2014" name="Int. J. Syst. Evol. Microbiol.">
        <title>Complete genome sequence of Corynebacterium casei LMG S-19264T (=DSM 44701T), isolated from a smear-ripened cheese.</title>
        <authorList>
            <consortium name="US DOE Joint Genome Institute (JGI-PGF)"/>
            <person name="Walter F."/>
            <person name="Albersmeier A."/>
            <person name="Kalinowski J."/>
            <person name="Ruckert C."/>
        </authorList>
    </citation>
    <scope>NUCLEOTIDE SEQUENCE</scope>
    <source>
        <strain evidence="4">KCTC 42650</strain>
    </source>
</reference>
<comment type="similarity">
    <text evidence="1">Belongs to the short-chain dehydrogenases/reductases (SDR) family.</text>
</comment>
<dbReference type="PANTHER" id="PTHR44196:SF1">
    <property type="entry name" value="DEHYDROGENASE_REDUCTASE SDR FAMILY MEMBER 7B"/>
    <property type="match status" value="1"/>
</dbReference>
<dbReference type="Proteomes" id="UP000626220">
    <property type="component" value="Unassembled WGS sequence"/>
</dbReference>
<protein>
    <submittedName>
        <fullName evidence="4">Short-chain dehydrogenase</fullName>
    </submittedName>
</protein>
<organism evidence="4 5">
    <name type="scientific">Seohaeicola zhoushanensis</name>
    <dbReference type="NCBI Taxonomy" id="1569283"/>
    <lineage>
        <taxon>Bacteria</taxon>
        <taxon>Pseudomonadati</taxon>
        <taxon>Pseudomonadota</taxon>
        <taxon>Alphaproteobacteria</taxon>
        <taxon>Rhodobacterales</taxon>
        <taxon>Roseobacteraceae</taxon>
        <taxon>Seohaeicola</taxon>
    </lineage>
</organism>
<dbReference type="Gene3D" id="3.40.50.720">
    <property type="entry name" value="NAD(P)-binding Rossmann-like Domain"/>
    <property type="match status" value="1"/>
</dbReference>
<dbReference type="InterPro" id="IPR020904">
    <property type="entry name" value="Sc_DH/Rdtase_CS"/>
</dbReference>
<dbReference type="SUPFAM" id="SSF51735">
    <property type="entry name" value="NAD(P)-binding Rossmann-fold domains"/>
    <property type="match status" value="1"/>
</dbReference>